<evidence type="ECO:0000256" key="1">
    <source>
        <dbReference type="ARBA" id="ARBA00006336"/>
    </source>
</evidence>
<dbReference type="GO" id="GO:0016787">
    <property type="term" value="F:hydrolase activity"/>
    <property type="evidence" value="ECO:0007669"/>
    <property type="project" value="UniProtKB-KW"/>
</dbReference>
<dbReference type="SUPFAM" id="SSF52499">
    <property type="entry name" value="Isochorismatase-like hydrolases"/>
    <property type="match status" value="1"/>
</dbReference>
<name>A0A850R860_9LACO</name>
<protein>
    <submittedName>
        <fullName evidence="4">Cysteine hydrolase</fullName>
    </submittedName>
</protein>
<dbReference type="InterPro" id="IPR036380">
    <property type="entry name" value="Isochorismatase-like_sf"/>
</dbReference>
<comment type="similarity">
    <text evidence="1">Belongs to the isochorismatase family.</text>
</comment>
<dbReference type="Pfam" id="PF00857">
    <property type="entry name" value="Isochorismatase"/>
    <property type="match status" value="1"/>
</dbReference>
<evidence type="ECO:0000259" key="3">
    <source>
        <dbReference type="Pfam" id="PF00857"/>
    </source>
</evidence>
<feature type="domain" description="Isochorismatase-like" evidence="3">
    <location>
        <begin position="3"/>
        <end position="140"/>
    </location>
</feature>
<proteinExistence type="inferred from homology"/>
<dbReference type="PANTHER" id="PTHR43540">
    <property type="entry name" value="PEROXYUREIDOACRYLATE/UREIDOACRYLATE AMIDOHYDROLASE-RELATED"/>
    <property type="match status" value="1"/>
</dbReference>
<evidence type="ECO:0000256" key="2">
    <source>
        <dbReference type="ARBA" id="ARBA00022801"/>
    </source>
</evidence>
<accession>A0A850R860</accession>
<keyword evidence="2 4" id="KW-0378">Hydrolase</keyword>
<dbReference type="CDD" id="cd01014">
    <property type="entry name" value="nicotinamidase_related"/>
    <property type="match status" value="1"/>
</dbReference>
<dbReference type="Proteomes" id="UP000563523">
    <property type="component" value="Unassembled WGS sequence"/>
</dbReference>
<gene>
    <name evidence="4" type="ORF">HU830_06085</name>
</gene>
<sequence length="166" mass="18988">MQALLVIDLQAGVCQQPQLIDHFPQLLALVNQHIDHHRQLGQAVIWIQHHDADLPKQSAAWQLVEGLDYRLGDSLVDKIHADSFYKTRLQDLLQQLGVTDLEICGAQTEYCVDTTIKVARDLGYRLSMVGGASSTFDRPNFKATQLINFYEQIWNQRFLNFLPNED</sequence>
<comment type="caution">
    <text evidence="4">The sequence shown here is derived from an EMBL/GenBank/DDBJ whole genome shotgun (WGS) entry which is preliminary data.</text>
</comment>
<dbReference type="Gene3D" id="3.40.50.850">
    <property type="entry name" value="Isochorismatase-like"/>
    <property type="match status" value="1"/>
</dbReference>
<dbReference type="PANTHER" id="PTHR43540:SF14">
    <property type="entry name" value="ISOCHORISMATASE"/>
    <property type="match status" value="1"/>
</dbReference>
<dbReference type="AlphaFoldDB" id="A0A850R860"/>
<organism evidence="4 5">
    <name type="scientific">Bombilactobacillus apium</name>
    <dbReference type="NCBI Taxonomy" id="2675299"/>
    <lineage>
        <taxon>Bacteria</taxon>
        <taxon>Bacillati</taxon>
        <taxon>Bacillota</taxon>
        <taxon>Bacilli</taxon>
        <taxon>Lactobacillales</taxon>
        <taxon>Lactobacillaceae</taxon>
        <taxon>Bombilactobacillus</taxon>
    </lineage>
</organism>
<dbReference type="EMBL" id="JABZEC010000005">
    <property type="protein sequence ID" value="NVY96725.1"/>
    <property type="molecule type" value="Genomic_DNA"/>
</dbReference>
<evidence type="ECO:0000313" key="5">
    <source>
        <dbReference type="Proteomes" id="UP000563523"/>
    </source>
</evidence>
<dbReference type="InterPro" id="IPR000868">
    <property type="entry name" value="Isochorismatase-like_dom"/>
</dbReference>
<evidence type="ECO:0000313" key="4">
    <source>
        <dbReference type="EMBL" id="NVY96725.1"/>
    </source>
</evidence>
<reference evidence="4 5" key="1">
    <citation type="submission" date="2020-06" db="EMBL/GenBank/DDBJ databases">
        <authorList>
            <person name="Kang J."/>
        </authorList>
    </citation>
    <scope>NUCLEOTIDE SEQUENCE [LARGE SCALE GENOMIC DNA]</scope>
    <source>
        <strain evidence="4 5">DCY120</strain>
    </source>
</reference>
<dbReference type="InterPro" id="IPR050272">
    <property type="entry name" value="Isochorismatase-like_hydrls"/>
</dbReference>
<keyword evidence="5" id="KW-1185">Reference proteome</keyword>